<protein>
    <submittedName>
        <fullName evidence="2">Uncharacterized protein</fullName>
    </submittedName>
</protein>
<gene>
    <name evidence="2" type="primary">100164831</name>
</gene>
<proteinExistence type="predicted"/>
<reference evidence="3" key="1">
    <citation type="submission" date="2010-06" db="EMBL/GenBank/DDBJ databases">
        <authorList>
            <person name="Jiang H."/>
            <person name="Abraham K."/>
            <person name="Ali S."/>
            <person name="Alsbrooks S.L."/>
            <person name="Anim B.N."/>
            <person name="Anosike U.S."/>
            <person name="Attaway T."/>
            <person name="Bandaranaike D.P."/>
            <person name="Battles P.K."/>
            <person name="Bell S.N."/>
            <person name="Bell A.V."/>
            <person name="Beltran B."/>
            <person name="Bickham C."/>
            <person name="Bustamante Y."/>
            <person name="Caleb T."/>
            <person name="Canada A."/>
            <person name="Cardenas V."/>
            <person name="Carter K."/>
            <person name="Chacko J."/>
            <person name="Chandrabose M.N."/>
            <person name="Chavez D."/>
            <person name="Chavez A."/>
            <person name="Chen L."/>
            <person name="Chu H.-S."/>
            <person name="Claassen K.J."/>
            <person name="Cockrell R."/>
            <person name="Collins M."/>
            <person name="Cooper J.A."/>
            <person name="Cree A."/>
            <person name="Curry S.M."/>
            <person name="Da Y."/>
            <person name="Dao M.D."/>
            <person name="Das B."/>
            <person name="Davila M.-L."/>
            <person name="Davy-Carroll L."/>
            <person name="Denson S."/>
            <person name="Dinh H."/>
            <person name="Ebong V.E."/>
            <person name="Edwards J.R."/>
            <person name="Egan A."/>
            <person name="El-Daye J."/>
            <person name="Escobedo L."/>
            <person name="Fernandez S."/>
            <person name="Fernando P.R."/>
            <person name="Flagg N."/>
            <person name="Forbes L.D."/>
            <person name="Fowler R.G."/>
            <person name="Fu Q."/>
            <person name="Gabisi R.A."/>
            <person name="Ganer J."/>
            <person name="Garbino Pronczuk A."/>
            <person name="Garcia R.M."/>
            <person name="Garner T."/>
            <person name="Garrett T.E."/>
            <person name="Gonzalez D.A."/>
            <person name="Hamid H."/>
            <person name="Hawkins E.S."/>
            <person name="Hirani K."/>
            <person name="Hogues M.E."/>
            <person name="Hollins B."/>
            <person name="Hsiao C.-H."/>
            <person name="Jabil R."/>
            <person name="James M.L."/>
            <person name="Jhangiani S.N."/>
            <person name="Johnson B."/>
            <person name="Johnson Q."/>
            <person name="Joshi V."/>
            <person name="Kalu J.B."/>
            <person name="Kam C."/>
            <person name="Kashfia A."/>
            <person name="Keebler J."/>
            <person name="Kisamo H."/>
            <person name="Kovar C.L."/>
            <person name="Lago L.A."/>
            <person name="Lai C.-Y."/>
            <person name="Laidlaw J."/>
            <person name="Lara F."/>
            <person name="Le T.-K."/>
            <person name="Lee S.L."/>
            <person name="Legall F.H."/>
            <person name="Lemon S.J."/>
            <person name="Lewis L.R."/>
            <person name="Li B."/>
            <person name="Liu Y."/>
            <person name="Liu Y.-S."/>
            <person name="Lopez J."/>
            <person name="Lozado R.J."/>
            <person name="Lu J."/>
            <person name="Madu R.C."/>
            <person name="Maheshwari M."/>
            <person name="Maheshwari R."/>
            <person name="Malloy K."/>
            <person name="Martinez E."/>
            <person name="Mathew T."/>
            <person name="Mercado I.C."/>
            <person name="Mercado C."/>
            <person name="Meyer B."/>
            <person name="Montgomery K."/>
            <person name="Morgan M.B."/>
            <person name="Munidasa M."/>
            <person name="Nazareth L.V."/>
            <person name="Nelson J."/>
            <person name="Ng B.M."/>
            <person name="Nguyen N.B."/>
            <person name="Nguyen P.Q."/>
            <person name="Nguyen T."/>
            <person name="Obregon M."/>
            <person name="Okwuonu G.O."/>
            <person name="Onwere C.G."/>
            <person name="Orozco G."/>
            <person name="Parra A."/>
            <person name="Patel S."/>
            <person name="Patil S."/>
            <person name="Perez A."/>
            <person name="Perez Y."/>
            <person name="Pham C."/>
            <person name="Primus E.L."/>
            <person name="Pu L.-L."/>
            <person name="Puazo M."/>
            <person name="Qin X."/>
            <person name="Quiroz J.B."/>
            <person name="Reese J."/>
            <person name="Richards S."/>
            <person name="Rives C.M."/>
            <person name="Robberts R."/>
            <person name="Ruiz S.J."/>
            <person name="Ruiz M.J."/>
            <person name="Santibanez J."/>
            <person name="Schneider B.W."/>
            <person name="Sisson I."/>
            <person name="Smith M."/>
            <person name="Sodergren E."/>
            <person name="Song X.-Z."/>
            <person name="Song B.B."/>
            <person name="Summersgill H."/>
            <person name="Thelus R."/>
            <person name="Thornton R.D."/>
            <person name="Trejos Z.Y."/>
            <person name="Usmani K."/>
            <person name="Vattathil S."/>
            <person name="Villasana D."/>
            <person name="Walker D.L."/>
            <person name="Wang S."/>
            <person name="Wang K."/>
            <person name="White C.S."/>
            <person name="Williams A.C."/>
            <person name="Williamson J."/>
            <person name="Wilson K."/>
            <person name="Woghiren I.O."/>
            <person name="Woodworth J.R."/>
            <person name="Worley K.C."/>
            <person name="Wright R.A."/>
            <person name="Wu W."/>
            <person name="Young L."/>
            <person name="Zhang L."/>
            <person name="Zhang J."/>
            <person name="Zhu Y."/>
            <person name="Muzny D.M."/>
            <person name="Weinstock G."/>
            <person name="Gibbs R.A."/>
        </authorList>
    </citation>
    <scope>NUCLEOTIDE SEQUENCE [LARGE SCALE GENOMIC DNA]</scope>
    <source>
        <strain evidence="3">LSR1</strain>
    </source>
</reference>
<keyword evidence="1" id="KW-0812">Transmembrane</keyword>
<keyword evidence="1" id="KW-0472">Membrane</keyword>
<feature type="transmembrane region" description="Helical" evidence="1">
    <location>
        <begin position="32"/>
        <end position="51"/>
    </location>
</feature>
<dbReference type="Proteomes" id="UP000007819">
    <property type="component" value="Chromosome A1"/>
</dbReference>
<dbReference type="AlphaFoldDB" id="A0A8R2B8X4"/>
<dbReference type="EnsemblMetazoa" id="XM_008188871.2">
    <property type="protein sequence ID" value="XP_008187093.1"/>
    <property type="gene ID" value="LOC100164831"/>
</dbReference>
<accession>A0A8R2B8X4</accession>
<evidence type="ECO:0000313" key="2">
    <source>
        <dbReference type="EnsemblMetazoa" id="XP_008187093.1"/>
    </source>
</evidence>
<sequence>MWLKDTRFAIYTTKCHSRSQIHLRFTSDQETIPIVIMKFVLAFVLLIGISCQIGRGDCAPETLYEEMKGMMSDSVQFVKDTYHQYMPNIPGINPVDLPSVSMPDSLSSGYDTVKDGLGDMAEGAGEMAKDTMDGIEKTID</sequence>
<evidence type="ECO:0000256" key="1">
    <source>
        <dbReference type="SAM" id="Phobius"/>
    </source>
</evidence>
<reference evidence="2" key="2">
    <citation type="submission" date="2022-06" db="UniProtKB">
        <authorList>
            <consortium name="EnsemblMetazoa"/>
        </authorList>
    </citation>
    <scope>IDENTIFICATION</scope>
</reference>
<keyword evidence="1" id="KW-1133">Transmembrane helix</keyword>
<name>A0A8R2B8X4_ACYPI</name>
<keyword evidence="3" id="KW-1185">Reference proteome</keyword>
<organism evidence="2 3">
    <name type="scientific">Acyrthosiphon pisum</name>
    <name type="common">Pea aphid</name>
    <dbReference type="NCBI Taxonomy" id="7029"/>
    <lineage>
        <taxon>Eukaryota</taxon>
        <taxon>Metazoa</taxon>
        <taxon>Ecdysozoa</taxon>
        <taxon>Arthropoda</taxon>
        <taxon>Hexapoda</taxon>
        <taxon>Insecta</taxon>
        <taxon>Pterygota</taxon>
        <taxon>Neoptera</taxon>
        <taxon>Paraneoptera</taxon>
        <taxon>Hemiptera</taxon>
        <taxon>Sternorrhyncha</taxon>
        <taxon>Aphidomorpha</taxon>
        <taxon>Aphidoidea</taxon>
        <taxon>Aphididae</taxon>
        <taxon>Macrosiphini</taxon>
        <taxon>Acyrthosiphon</taxon>
    </lineage>
</organism>
<dbReference type="OrthoDB" id="6625221at2759"/>
<evidence type="ECO:0000313" key="3">
    <source>
        <dbReference type="Proteomes" id="UP000007819"/>
    </source>
</evidence>